<accession>A0A514D113</accession>
<protein>
    <submittedName>
        <fullName evidence="4">Uncharacterized protein</fullName>
    </submittedName>
</protein>
<organism evidence="4">
    <name type="scientific">Leviviridae sp</name>
    <dbReference type="NCBI Taxonomy" id="2027243"/>
    <lineage>
        <taxon>Viruses</taxon>
        <taxon>Riboviria</taxon>
        <taxon>Orthornavirae</taxon>
        <taxon>Lenarviricota</taxon>
        <taxon>Leviviricetes</taxon>
        <taxon>Norzivirales</taxon>
        <taxon>Fiersviridae</taxon>
    </lineage>
</organism>
<dbReference type="Gene3D" id="3.30.380.10">
    <property type="entry name" value="MS2 Viral Coat Protein"/>
    <property type="match status" value="1"/>
</dbReference>
<dbReference type="EMBL" id="MN033272">
    <property type="protein sequence ID" value="QDH87302.1"/>
    <property type="molecule type" value="Genomic_RNA"/>
</dbReference>
<dbReference type="SUPFAM" id="SSF55405">
    <property type="entry name" value="RNA bacteriophage capsid protein"/>
    <property type="match status" value="1"/>
</dbReference>
<keyword evidence="2" id="KW-0167">Capsid protein</keyword>
<reference evidence="4" key="1">
    <citation type="submission" date="2019-05" db="EMBL/GenBank/DDBJ databases">
        <title>Metatranscriptomic reconstruction reveals RNA viruses with the potential to shape carbon cycling in soil.</title>
        <authorList>
            <person name="Starr E.P."/>
            <person name="Nuccio E."/>
            <person name="Pett-Ridge J."/>
            <person name="Banfield J.F."/>
            <person name="Firestone M.K."/>
        </authorList>
    </citation>
    <scope>NUCLEOTIDE SEQUENCE</scope>
    <source>
        <strain evidence="4">H4_Bulk_Litter_23_scaffold_362</strain>
    </source>
</reference>
<evidence type="ECO:0000256" key="1">
    <source>
        <dbReference type="ARBA" id="ARBA00004328"/>
    </source>
</evidence>
<dbReference type="InterPro" id="IPR015954">
    <property type="entry name" value="Phage_RNA-type_capsid"/>
</dbReference>
<comment type="subcellular location">
    <subcellularLocation>
        <location evidence="1">Virion</location>
    </subcellularLocation>
</comment>
<dbReference type="GO" id="GO:0019028">
    <property type="term" value="C:viral capsid"/>
    <property type="evidence" value="ECO:0007669"/>
    <property type="project" value="UniProtKB-KW"/>
</dbReference>
<keyword evidence="3" id="KW-0946">Virion</keyword>
<gene>
    <name evidence="4" type="ORF">H4BulkLitter23362_000003</name>
</gene>
<name>A0A514D113_9VIRU</name>
<evidence type="ECO:0000256" key="3">
    <source>
        <dbReference type="ARBA" id="ARBA00022844"/>
    </source>
</evidence>
<evidence type="ECO:0000313" key="4">
    <source>
        <dbReference type="EMBL" id="QDH87302.1"/>
    </source>
</evidence>
<sequence>MPAFGTVTISDGASTPVAHAFSPVKIDGDVATYADRASGTPSKYYLLTASNRDPSGSNGQVNRVQFSLALPVVADGTDPSVKAGTILRTGRWSSEFLIPVSSTLQERKDLRALAKNLLLDSLTTATVENLEHVY</sequence>
<proteinExistence type="predicted"/>
<evidence type="ECO:0000256" key="2">
    <source>
        <dbReference type="ARBA" id="ARBA00022561"/>
    </source>
</evidence>